<name>A0A976ABZ6_9BURK</name>
<evidence type="ECO:0000313" key="2">
    <source>
        <dbReference type="Proteomes" id="UP000257016"/>
    </source>
</evidence>
<evidence type="ECO:0000313" key="1">
    <source>
        <dbReference type="EMBL" id="SOY76209.1"/>
    </source>
</evidence>
<reference evidence="1 2" key="1">
    <citation type="submission" date="2018-01" db="EMBL/GenBank/DDBJ databases">
        <authorList>
            <person name="Clerissi C."/>
        </authorList>
    </citation>
    <scope>NUCLEOTIDE SEQUENCE [LARGE SCALE GENOMIC DNA]</scope>
    <source>
        <strain evidence="1">Cupriavidus taiwanensis LMG 19430</strain>
    </source>
</reference>
<dbReference type="EMBL" id="OFSN01000027">
    <property type="protein sequence ID" value="SOY76209.1"/>
    <property type="molecule type" value="Genomic_DNA"/>
</dbReference>
<accession>A0A976ABZ6</accession>
<organism evidence="1 2">
    <name type="scientific">Cupriavidus taiwanensis</name>
    <dbReference type="NCBI Taxonomy" id="164546"/>
    <lineage>
        <taxon>Bacteria</taxon>
        <taxon>Pseudomonadati</taxon>
        <taxon>Pseudomonadota</taxon>
        <taxon>Betaproteobacteria</taxon>
        <taxon>Burkholderiales</taxon>
        <taxon>Burkholderiaceae</taxon>
        <taxon>Cupriavidus</taxon>
    </lineage>
</organism>
<sequence length="60" mass="6669">MPSAAPHIEHNLAPFAVRWEACRQHRYASTFAVHHMSGTAAMAGVAFRKKPPVPRKFLVS</sequence>
<protein>
    <submittedName>
        <fullName evidence="1">Uncharacterized protein</fullName>
    </submittedName>
</protein>
<comment type="caution">
    <text evidence="1">The sequence shown here is derived from an EMBL/GenBank/DDBJ whole genome shotgun (WGS) entry which is preliminary data.</text>
</comment>
<gene>
    <name evidence="1" type="ORF">CBM2586_B90159</name>
</gene>
<dbReference type="Proteomes" id="UP000257016">
    <property type="component" value="Unassembled WGS sequence"/>
</dbReference>
<dbReference type="AlphaFoldDB" id="A0A976ABZ6"/>
<proteinExistence type="predicted"/>